<comment type="caution">
    <text evidence="6">The sequence shown here is derived from an EMBL/GenBank/DDBJ whole genome shotgun (WGS) entry which is preliminary data.</text>
</comment>
<dbReference type="Gene3D" id="3.40.630.30">
    <property type="match status" value="1"/>
</dbReference>
<protein>
    <submittedName>
        <fullName evidence="6">GNAT family N-acetyltransferase</fullName>
    </submittedName>
</protein>
<dbReference type="PANTHER" id="PTHR43072:SF23">
    <property type="entry name" value="UPF0039 PROTEIN C11D3.02C"/>
    <property type="match status" value="1"/>
</dbReference>
<evidence type="ECO:0000256" key="4">
    <source>
        <dbReference type="ARBA" id="ARBA00051334"/>
    </source>
</evidence>
<evidence type="ECO:0000256" key="3">
    <source>
        <dbReference type="ARBA" id="ARBA00050603"/>
    </source>
</evidence>
<dbReference type="Proteomes" id="UP000192536">
    <property type="component" value="Unassembled WGS sequence"/>
</dbReference>
<dbReference type="GeneID" id="93567394"/>
<feature type="domain" description="N-acetyltransferase" evidence="5">
    <location>
        <begin position="1"/>
        <end position="160"/>
    </location>
</feature>
<gene>
    <name evidence="6" type="ORF">BS640_15285</name>
</gene>
<organism evidence="6 7">
    <name type="scientific">Rouxiella badensis</name>
    <dbReference type="NCBI Taxonomy" id="1646377"/>
    <lineage>
        <taxon>Bacteria</taxon>
        <taxon>Pseudomonadati</taxon>
        <taxon>Pseudomonadota</taxon>
        <taxon>Gammaproteobacteria</taxon>
        <taxon>Enterobacterales</taxon>
        <taxon>Yersiniaceae</taxon>
        <taxon>Rouxiella</taxon>
    </lineage>
</organism>
<dbReference type="RefSeq" id="WP_017491409.1">
    <property type="nucleotide sequence ID" value="NZ_CAUQAZ010000003.1"/>
</dbReference>
<dbReference type="PANTHER" id="PTHR43072">
    <property type="entry name" value="N-ACETYLTRANSFERASE"/>
    <property type="match status" value="1"/>
</dbReference>
<dbReference type="SUPFAM" id="SSF55729">
    <property type="entry name" value="Acyl-CoA N-acyltransferases (Nat)"/>
    <property type="match status" value="1"/>
</dbReference>
<dbReference type="InterPro" id="IPR016181">
    <property type="entry name" value="Acyl_CoA_acyltransferase"/>
</dbReference>
<evidence type="ECO:0000313" key="6">
    <source>
        <dbReference type="EMBL" id="ORJ24623.1"/>
    </source>
</evidence>
<dbReference type="FunFam" id="3.40.630.30:FF:000026">
    <property type="entry name" value="Phosphinothricin acetyltransferase"/>
    <property type="match status" value="1"/>
</dbReference>
<dbReference type="EMBL" id="MRWE01000026">
    <property type="protein sequence ID" value="ORJ24623.1"/>
    <property type="molecule type" value="Genomic_DNA"/>
</dbReference>
<keyword evidence="7" id="KW-1185">Reference proteome</keyword>
<dbReference type="AlphaFoldDB" id="A0A1X0WD27"/>
<comment type="catalytic activity">
    <reaction evidence="4">
        <text>L-methionine sulfone + acetyl-CoA = N-acetyl-L-methionine sulfone + CoA + H(+)</text>
        <dbReference type="Rhea" id="RHEA:47656"/>
        <dbReference type="ChEBI" id="CHEBI:15378"/>
        <dbReference type="ChEBI" id="CHEBI:57287"/>
        <dbReference type="ChEBI" id="CHEBI:57288"/>
        <dbReference type="ChEBI" id="CHEBI:87824"/>
        <dbReference type="ChEBI" id="CHEBI:87825"/>
    </reaction>
</comment>
<keyword evidence="1 6" id="KW-0808">Transferase</keyword>
<dbReference type="STRING" id="1646377.BS640_15285"/>
<evidence type="ECO:0000259" key="5">
    <source>
        <dbReference type="PROSITE" id="PS51186"/>
    </source>
</evidence>
<dbReference type="PROSITE" id="PS51186">
    <property type="entry name" value="GNAT"/>
    <property type="match status" value="1"/>
</dbReference>
<sequence>MNLIECTEQQHAVAILEIFNEAILNSTALYDYKPRALESMWPWFAAKRNGNFPVIGLEDTDGKLLGFASYGTFRAWPAYKYSVEHSIYIHPEHRGQGLGKILLNAIIGEAKRREVHTLIGGIDATNQASIALHTKAGFVEAGIIRQAAYKFDNWLDLAFYQLILATPAHPLAE</sequence>
<evidence type="ECO:0000256" key="1">
    <source>
        <dbReference type="ARBA" id="ARBA00022679"/>
    </source>
</evidence>
<accession>A0A1X0WD27</accession>
<proteinExistence type="predicted"/>
<keyword evidence="2" id="KW-0012">Acyltransferase</keyword>
<reference evidence="6 7" key="1">
    <citation type="journal article" date="2017" name="Int. J. Syst. Evol. Microbiol.">
        <title>Rouxiella badensis sp. nov. and Rouxiella silvae sp. nov. isolated from peat bog soil in Germany and emendation of the genus description.</title>
        <authorList>
            <person name="Le Fleche-Mateos A."/>
            <person name="Kugler J.H."/>
            <person name="Hansen S.H."/>
            <person name="Syldatk C."/>
            <person name="Hausmann R."/>
            <person name="Lomprez F."/>
            <person name="Vandenbogaert M."/>
            <person name="Manuguerra J.C."/>
            <person name="Grimont P.A."/>
        </authorList>
    </citation>
    <scope>NUCLEOTIDE SEQUENCE [LARGE SCALE GENOMIC DNA]</scope>
    <source>
        <strain evidence="6 7">DSM 100043</strain>
    </source>
</reference>
<evidence type="ECO:0000313" key="7">
    <source>
        <dbReference type="Proteomes" id="UP000192536"/>
    </source>
</evidence>
<dbReference type="GO" id="GO:0016747">
    <property type="term" value="F:acyltransferase activity, transferring groups other than amino-acyl groups"/>
    <property type="evidence" value="ECO:0007669"/>
    <property type="project" value="InterPro"/>
</dbReference>
<name>A0A1X0WD27_9GAMM</name>
<dbReference type="Pfam" id="PF00583">
    <property type="entry name" value="Acetyltransf_1"/>
    <property type="match status" value="1"/>
</dbReference>
<evidence type="ECO:0000256" key="2">
    <source>
        <dbReference type="ARBA" id="ARBA00023315"/>
    </source>
</evidence>
<dbReference type="InterPro" id="IPR000182">
    <property type="entry name" value="GNAT_dom"/>
</dbReference>
<comment type="catalytic activity">
    <reaction evidence="3">
        <text>L-methionine sulfoximine + acetyl-CoA = N-acetyl-L-methionine sulfoximine + CoA + H(+)</text>
        <dbReference type="Rhea" id="RHEA:47660"/>
        <dbReference type="ChEBI" id="CHEBI:15378"/>
        <dbReference type="ChEBI" id="CHEBI:57287"/>
        <dbReference type="ChEBI" id="CHEBI:57288"/>
        <dbReference type="ChEBI" id="CHEBI:87826"/>
        <dbReference type="ChEBI" id="CHEBI:87827"/>
    </reaction>
</comment>
<dbReference type="CDD" id="cd04301">
    <property type="entry name" value="NAT_SF"/>
    <property type="match status" value="1"/>
</dbReference>